<dbReference type="Proteomes" id="UP000053558">
    <property type="component" value="Unassembled WGS sequence"/>
</dbReference>
<reference evidence="9" key="1">
    <citation type="journal article" date="2012" name="Science">
        <title>The Paleozoic origin of enzymatic lignin decomposition reconstructed from 31 fungal genomes.</title>
        <authorList>
            <person name="Floudas D."/>
            <person name="Binder M."/>
            <person name="Riley R."/>
            <person name="Barry K."/>
            <person name="Blanchette R.A."/>
            <person name="Henrissat B."/>
            <person name="Martinez A.T."/>
            <person name="Otillar R."/>
            <person name="Spatafora J.W."/>
            <person name="Yadav J.S."/>
            <person name="Aerts A."/>
            <person name="Benoit I."/>
            <person name="Boyd A."/>
            <person name="Carlson A."/>
            <person name="Copeland A."/>
            <person name="Coutinho P.M."/>
            <person name="de Vries R.P."/>
            <person name="Ferreira P."/>
            <person name="Findley K."/>
            <person name="Foster B."/>
            <person name="Gaskell J."/>
            <person name="Glotzer D."/>
            <person name="Gorecki P."/>
            <person name="Heitman J."/>
            <person name="Hesse C."/>
            <person name="Hori C."/>
            <person name="Igarashi K."/>
            <person name="Jurgens J.A."/>
            <person name="Kallen N."/>
            <person name="Kersten P."/>
            <person name="Kohler A."/>
            <person name="Kuees U."/>
            <person name="Kumar T.K.A."/>
            <person name="Kuo A."/>
            <person name="LaButti K."/>
            <person name="Larrondo L.F."/>
            <person name="Lindquist E."/>
            <person name="Ling A."/>
            <person name="Lombard V."/>
            <person name="Lucas S."/>
            <person name="Lundell T."/>
            <person name="Martin R."/>
            <person name="McLaughlin D.J."/>
            <person name="Morgenstern I."/>
            <person name="Morin E."/>
            <person name="Murat C."/>
            <person name="Nagy L.G."/>
            <person name="Nolan M."/>
            <person name="Ohm R.A."/>
            <person name="Patyshakuliyeva A."/>
            <person name="Rokas A."/>
            <person name="Ruiz-Duenas F.J."/>
            <person name="Sabat G."/>
            <person name="Salamov A."/>
            <person name="Samejima M."/>
            <person name="Schmutz J."/>
            <person name="Slot J.C."/>
            <person name="St John F."/>
            <person name="Stenlid J."/>
            <person name="Sun H."/>
            <person name="Sun S."/>
            <person name="Syed K."/>
            <person name="Tsang A."/>
            <person name="Wiebenga A."/>
            <person name="Young D."/>
            <person name="Pisabarro A."/>
            <person name="Eastwood D.C."/>
            <person name="Martin F."/>
            <person name="Cullen D."/>
            <person name="Grigoriev I.V."/>
            <person name="Hibbett D.S."/>
        </authorList>
    </citation>
    <scope>NUCLEOTIDE SEQUENCE [LARGE SCALE GENOMIC DNA]</scope>
    <source>
        <strain evidence="9">RWD-64-598 SS2</strain>
    </source>
</reference>
<feature type="transmembrane region" description="Helical" evidence="6">
    <location>
        <begin position="49"/>
        <end position="75"/>
    </location>
</feature>
<dbReference type="PANTHER" id="PTHR23501">
    <property type="entry name" value="MAJOR FACILITATOR SUPERFAMILY"/>
    <property type="match status" value="1"/>
</dbReference>
<dbReference type="PRINTS" id="PR01036">
    <property type="entry name" value="TCRTETB"/>
</dbReference>
<feature type="transmembrane region" description="Helical" evidence="6">
    <location>
        <begin position="513"/>
        <end position="532"/>
    </location>
</feature>
<sequence>MSSGSVSGYKATEKELAPQSSRSSATQPGFALEVRDAPEDSRYVSGKQLLLTFIGLFMAVLLVTLDQTIVATALPRIVSDFNALGDITWIVTAYYLTQGGCMLIVGQILKLSRKKLVFLASIAIFEVGSLICALSKSIPVLIFGRAIAGCGAAGIQISVSTIMPDITPLEKRPILFSAFGGVIGLSTVAGPLLGGAFTDDVTWQWCFWINLPCGACAVALVLLFLPNHPPAVLFSRGLLQTYLGLDWLGMILNIGFFTCLLLPLQWGGNVKPWNSPSVIALFVVSAVLFAAFIIWERYKGEHAMIPLNVVMRRTPLGAAIVSFFSYVLLMVATYYLPLWYQSHGSDATRSGLNILPLLGAVIIVVGGATTSTGRYWWFLLLCPLLSSIGAGLLYTVTSTTPNAHIIGFQIIFGAGVGAIFQTVLIAVQAEYADNEEMIPQATSFVSFTQILGGIVSIAIAGSIFANELRSNLPSDLPSELREGILESVTAISALTEPTKSAVLAAYSRSLDPVFVMGVPAGICASLAALLIVNYNLKTRAAAAVTQSA</sequence>
<evidence type="ECO:0000313" key="9">
    <source>
        <dbReference type="Proteomes" id="UP000053558"/>
    </source>
</evidence>
<dbReference type="InterPro" id="IPR011701">
    <property type="entry name" value="MFS"/>
</dbReference>
<dbReference type="InterPro" id="IPR036259">
    <property type="entry name" value="MFS_trans_sf"/>
</dbReference>
<dbReference type="GO" id="GO:0022857">
    <property type="term" value="F:transmembrane transporter activity"/>
    <property type="evidence" value="ECO:0007669"/>
    <property type="project" value="InterPro"/>
</dbReference>
<dbReference type="RefSeq" id="XP_007769928.1">
    <property type="nucleotide sequence ID" value="XM_007771738.1"/>
</dbReference>
<keyword evidence="2 6" id="KW-0812">Transmembrane</keyword>
<feature type="transmembrane region" description="Helical" evidence="6">
    <location>
        <begin position="87"/>
        <end position="109"/>
    </location>
</feature>
<feature type="transmembrane region" description="Helical" evidence="6">
    <location>
        <begin position="350"/>
        <end position="368"/>
    </location>
</feature>
<gene>
    <name evidence="8" type="ORF">CONPUDRAFT_154933</name>
</gene>
<dbReference type="InterPro" id="IPR020846">
    <property type="entry name" value="MFS_dom"/>
</dbReference>
<evidence type="ECO:0000256" key="4">
    <source>
        <dbReference type="ARBA" id="ARBA00023136"/>
    </source>
</evidence>
<dbReference type="GeneID" id="19203356"/>
<evidence type="ECO:0000256" key="1">
    <source>
        <dbReference type="ARBA" id="ARBA00004141"/>
    </source>
</evidence>
<dbReference type="Gene3D" id="1.20.1720.10">
    <property type="entry name" value="Multidrug resistance protein D"/>
    <property type="match status" value="1"/>
</dbReference>
<feature type="transmembrane region" description="Helical" evidence="6">
    <location>
        <begin position="142"/>
        <end position="162"/>
    </location>
</feature>
<feature type="domain" description="Major facilitator superfamily (MFS) profile" evidence="7">
    <location>
        <begin position="52"/>
        <end position="539"/>
    </location>
</feature>
<comment type="subcellular location">
    <subcellularLocation>
        <location evidence="1">Membrane</location>
        <topology evidence="1">Multi-pass membrane protein</topology>
    </subcellularLocation>
</comment>
<evidence type="ECO:0000259" key="7">
    <source>
        <dbReference type="PROSITE" id="PS50850"/>
    </source>
</evidence>
<evidence type="ECO:0000256" key="5">
    <source>
        <dbReference type="SAM" id="MobiDB-lite"/>
    </source>
</evidence>
<organism evidence="8 9">
    <name type="scientific">Coniophora puteana (strain RWD-64-598)</name>
    <name type="common">Brown rot fungus</name>
    <dbReference type="NCBI Taxonomy" id="741705"/>
    <lineage>
        <taxon>Eukaryota</taxon>
        <taxon>Fungi</taxon>
        <taxon>Dikarya</taxon>
        <taxon>Basidiomycota</taxon>
        <taxon>Agaricomycotina</taxon>
        <taxon>Agaricomycetes</taxon>
        <taxon>Agaricomycetidae</taxon>
        <taxon>Boletales</taxon>
        <taxon>Coniophorineae</taxon>
        <taxon>Coniophoraceae</taxon>
        <taxon>Coniophora</taxon>
    </lineage>
</organism>
<proteinExistence type="predicted"/>
<dbReference type="AlphaFoldDB" id="A0A5M3MKE1"/>
<feature type="transmembrane region" description="Helical" evidence="6">
    <location>
        <begin position="278"/>
        <end position="295"/>
    </location>
</feature>
<dbReference type="Gene3D" id="1.20.1250.20">
    <property type="entry name" value="MFS general substrate transporter like domains"/>
    <property type="match status" value="1"/>
</dbReference>
<feature type="transmembrane region" description="Helical" evidence="6">
    <location>
        <begin position="174"/>
        <end position="196"/>
    </location>
</feature>
<protein>
    <submittedName>
        <fullName evidence="8">MFS general substrate transporter</fullName>
    </submittedName>
</protein>
<dbReference type="PROSITE" id="PS50850">
    <property type="entry name" value="MFS"/>
    <property type="match status" value="1"/>
</dbReference>
<dbReference type="KEGG" id="cput:CONPUDRAFT_154933"/>
<name>A0A5M3MKE1_CONPW</name>
<keyword evidence="9" id="KW-1185">Reference proteome</keyword>
<evidence type="ECO:0000313" key="8">
    <source>
        <dbReference type="EMBL" id="EIW79536.1"/>
    </source>
</evidence>
<dbReference type="CDD" id="cd17502">
    <property type="entry name" value="MFS_Azr1_MDR_like"/>
    <property type="match status" value="1"/>
</dbReference>
<evidence type="ECO:0000256" key="3">
    <source>
        <dbReference type="ARBA" id="ARBA00022989"/>
    </source>
</evidence>
<dbReference type="PANTHER" id="PTHR23501:SF198">
    <property type="entry name" value="AZOLE RESISTANCE PROTEIN 1-RELATED"/>
    <property type="match status" value="1"/>
</dbReference>
<feature type="transmembrane region" description="Helical" evidence="6">
    <location>
        <begin position="406"/>
        <end position="429"/>
    </location>
</feature>
<feature type="compositionally biased region" description="Polar residues" evidence="5">
    <location>
        <begin position="18"/>
        <end position="27"/>
    </location>
</feature>
<dbReference type="Pfam" id="PF07690">
    <property type="entry name" value="MFS_1"/>
    <property type="match status" value="1"/>
</dbReference>
<evidence type="ECO:0000256" key="2">
    <source>
        <dbReference type="ARBA" id="ARBA00022692"/>
    </source>
</evidence>
<feature type="region of interest" description="Disordered" evidence="5">
    <location>
        <begin position="1"/>
        <end position="28"/>
    </location>
</feature>
<feature type="transmembrane region" description="Helical" evidence="6">
    <location>
        <begin position="202"/>
        <end position="225"/>
    </location>
</feature>
<keyword evidence="4 6" id="KW-0472">Membrane</keyword>
<keyword evidence="3 6" id="KW-1133">Transmembrane helix</keyword>
<feature type="transmembrane region" description="Helical" evidence="6">
    <location>
        <begin position="441"/>
        <end position="465"/>
    </location>
</feature>
<evidence type="ECO:0000256" key="6">
    <source>
        <dbReference type="SAM" id="Phobius"/>
    </source>
</evidence>
<feature type="transmembrane region" description="Helical" evidence="6">
    <location>
        <begin position="116"/>
        <end position="136"/>
    </location>
</feature>
<dbReference type="OMA" id="MCATQIL"/>
<accession>A0A5M3MKE1</accession>
<feature type="transmembrane region" description="Helical" evidence="6">
    <location>
        <begin position="245"/>
        <end position="266"/>
    </location>
</feature>
<dbReference type="SUPFAM" id="SSF103473">
    <property type="entry name" value="MFS general substrate transporter"/>
    <property type="match status" value="1"/>
</dbReference>
<feature type="transmembrane region" description="Helical" evidence="6">
    <location>
        <begin position="316"/>
        <end position="338"/>
    </location>
</feature>
<feature type="transmembrane region" description="Helical" evidence="6">
    <location>
        <begin position="375"/>
        <end position="394"/>
    </location>
</feature>
<dbReference type="EMBL" id="JH711580">
    <property type="protein sequence ID" value="EIW79536.1"/>
    <property type="molecule type" value="Genomic_DNA"/>
</dbReference>
<dbReference type="OrthoDB" id="10021397at2759"/>
<comment type="caution">
    <text evidence="8">The sequence shown here is derived from an EMBL/GenBank/DDBJ whole genome shotgun (WGS) entry which is preliminary data.</text>
</comment>
<dbReference type="GO" id="GO:0005886">
    <property type="term" value="C:plasma membrane"/>
    <property type="evidence" value="ECO:0007669"/>
    <property type="project" value="TreeGrafter"/>
</dbReference>